<name>A0A2Z3RV09_9MICO</name>
<sequence length="262" mass="29019">MSSSTPHVLLATPVAGGVIAHQYLHSVLKLQRHFDALGWTLEVVTQPDGLVTRSRNSFASVVVRNEKFTHLLMLDADVTVEPEGIERIIRSGHDFVGCVVPFREVDWDKVRSHLDMIPDASAQQLKTMSTKYALWPESKQKSVNGFIPVHAIGSAIMLLSRSALMKISESELVSYATEGLYASDGHKEGWTFFDPFVDAQGVYLSEDYALCQRWRSLGGTVWADLRTPTHHIGPVHIEGNIEASLNAASEYTRAARSKKSSD</sequence>
<evidence type="ECO:0008006" key="3">
    <source>
        <dbReference type="Google" id="ProtNLM"/>
    </source>
</evidence>
<dbReference type="EMBL" id="CP023994">
    <property type="protein sequence ID" value="AWR20697.1"/>
    <property type="molecule type" value="Genomic_DNA"/>
</dbReference>
<dbReference type="AlphaFoldDB" id="A0A2Z3RV09"/>
<dbReference type="Proteomes" id="UP000246894">
    <property type="component" value="Chromosome"/>
</dbReference>
<dbReference type="KEGG" id="aum:AURMO_00072"/>
<proteinExistence type="predicted"/>
<protein>
    <recommendedName>
        <fullName evidence="3">Glycosyltransferase</fullName>
    </recommendedName>
</protein>
<evidence type="ECO:0000313" key="2">
    <source>
        <dbReference type="Proteomes" id="UP000246894"/>
    </source>
</evidence>
<gene>
    <name evidence="1" type="ORF">AURMO_00072</name>
</gene>
<reference evidence="1 2" key="1">
    <citation type="submission" date="2017-10" db="EMBL/GenBank/DDBJ databases">
        <title>Genome of an Actinobacterium that displays light-enhanced growth.</title>
        <authorList>
            <person name="Maresca J.A."/>
            <person name="Hempel P."/>
            <person name="Shevchenko O."/>
            <person name="Miller K.J."/>
            <person name="Hahn M.W."/>
        </authorList>
    </citation>
    <scope>NUCLEOTIDE SEQUENCE [LARGE SCALE GENOMIC DNA]</scope>
    <source>
        <strain evidence="1 2">MWH-Mo1</strain>
    </source>
</reference>
<dbReference type="RefSeq" id="WP_162532615.1">
    <property type="nucleotide sequence ID" value="NZ_CP023994.1"/>
</dbReference>
<organism evidence="1 2">
    <name type="scientific">Aurantimicrobium photophilum</name>
    <dbReference type="NCBI Taxonomy" id="1987356"/>
    <lineage>
        <taxon>Bacteria</taxon>
        <taxon>Bacillati</taxon>
        <taxon>Actinomycetota</taxon>
        <taxon>Actinomycetes</taxon>
        <taxon>Micrococcales</taxon>
        <taxon>Microbacteriaceae</taxon>
        <taxon>Aurantimicrobium</taxon>
    </lineage>
</organism>
<dbReference type="InterPro" id="IPR029044">
    <property type="entry name" value="Nucleotide-diphossugar_trans"/>
</dbReference>
<accession>A0A2Z3RV09</accession>
<evidence type="ECO:0000313" key="1">
    <source>
        <dbReference type="EMBL" id="AWR20697.1"/>
    </source>
</evidence>
<keyword evidence="2" id="KW-1185">Reference proteome</keyword>
<dbReference type="Gene3D" id="3.90.550.10">
    <property type="entry name" value="Spore Coat Polysaccharide Biosynthesis Protein SpsA, Chain A"/>
    <property type="match status" value="1"/>
</dbReference>
<dbReference type="SUPFAM" id="SSF53448">
    <property type="entry name" value="Nucleotide-diphospho-sugar transferases"/>
    <property type="match status" value="1"/>
</dbReference>